<dbReference type="GO" id="GO:0005524">
    <property type="term" value="F:ATP binding"/>
    <property type="evidence" value="ECO:0007669"/>
    <property type="project" value="UniProtKB-KW"/>
</dbReference>
<dbReference type="Pfam" id="PF02661">
    <property type="entry name" value="Fic"/>
    <property type="match status" value="1"/>
</dbReference>
<dbReference type="InterPro" id="IPR040198">
    <property type="entry name" value="Fido_containing"/>
</dbReference>
<feature type="binding site" evidence="1">
    <location>
        <begin position="216"/>
        <end position="222"/>
    </location>
    <ligand>
        <name>ATP</name>
        <dbReference type="ChEBI" id="CHEBI:30616"/>
    </ligand>
</feature>
<dbReference type="InterPro" id="IPR026287">
    <property type="entry name" value="SoFic-like"/>
</dbReference>
<feature type="binding site" evidence="3">
    <location>
        <begin position="215"/>
        <end position="222"/>
    </location>
    <ligand>
        <name>ATP</name>
        <dbReference type="ChEBI" id="CHEBI:30616"/>
    </ligand>
</feature>
<evidence type="ECO:0000313" key="6">
    <source>
        <dbReference type="Proteomes" id="UP000324143"/>
    </source>
</evidence>
<feature type="domain" description="Fido" evidence="4">
    <location>
        <begin position="125"/>
        <end position="275"/>
    </location>
</feature>
<dbReference type="Gene3D" id="1.10.10.10">
    <property type="entry name" value="Winged helix-like DNA-binding domain superfamily/Winged helix DNA-binding domain"/>
    <property type="match status" value="1"/>
</dbReference>
<sequence length="377" mass="44144">MYLEEFQSGKYVSQYKHKSFIPEKINHSWNWENQEINVLFEEASRGLGGLNSYTKIVPNIDLFIQMHIVKEANISSKIEGTRTNLDEVLLSKENIKPQKRDDWQEVNNYIRALKYAINELGKLPVSNRLIKKTHKILLTNVRGKHKSPGKFRKSQNWIGGSSLKDAVYIPPPDDYIGEYMSDLEKFIHNDSIKVPHLIKIAIIHYQFETIHPFLDGNGRIGRLLIILYLISNNLLDKPSLYLSDFFEKNRASYYDALSRVRESNDLIHWIKFFLNGVIETTSKGRDTFEGILKLQDEVSNKINSLGRRAGNAKKIIDLFYMNPLMTINDLAKKDLNIHKRTIRNIVKELIKLDLIKEHGNRRKNKLYFFKKYFKLFL</sequence>
<dbReference type="PROSITE" id="PS51459">
    <property type="entry name" value="FIDO"/>
    <property type="match status" value="1"/>
</dbReference>
<feature type="binding site" evidence="1">
    <location>
        <position position="211"/>
    </location>
    <ligand>
        <name>ATP</name>
        <dbReference type="ChEBI" id="CHEBI:30616"/>
    </ligand>
</feature>
<feature type="binding site" evidence="1">
    <location>
        <position position="253"/>
    </location>
    <ligand>
        <name>ATP</name>
        <dbReference type="ChEBI" id="CHEBI:30616"/>
    </ligand>
</feature>
<dbReference type="SUPFAM" id="SSF140931">
    <property type="entry name" value="Fic-like"/>
    <property type="match status" value="1"/>
</dbReference>
<accession>A0A5D0ME60</accession>
<dbReference type="InterPro" id="IPR036597">
    <property type="entry name" value="Fido-like_dom_sf"/>
</dbReference>
<proteinExistence type="predicted"/>
<dbReference type="Pfam" id="PF13784">
    <property type="entry name" value="Fic_N"/>
    <property type="match status" value="1"/>
</dbReference>
<name>A0A5D0ME60_9BACT</name>
<gene>
    <name evidence="5" type="ORF">FXF47_04915</name>
</gene>
<dbReference type="PANTHER" id="PTHR13504:SF38">
    <property type="entry name" value="FIDO DOMAIN-CONTAINING PROTEIN"/>
    <property type="match status" value="1"/>
</dbReference>
<comment type="caution">
    <text evidence="5">The sequence shown here is derived from an EMBL/GenBank/DDBJ whole genome shotgun (WGS) entry which is preliminary data.</text>
</comment>
<keyword evidence="1" id="KW-0547">Nucleotide-binding</keyword>
<dbReference type="AlphaFoldDB" id="A0A5D0ME60"/>
<keyword evidence="1" id="KW-0067">ATP-binding</keyword>
<dbReference type="InterPro" id="IPR003812">
    <property type="entry name" value="Fido"/>
</dbReference>
<dbReference type="Proteomes" id="UP000324143">
    <property type="component" value="Unassembled WGS sequence"/>
</dbReference>
<dbReference type="InterPro" id="IPR036390">
    <property type="entry name" value="WH_DNA-bd_sf"/>
</dbReference>
<evidence type="ECO:0000256" key="2">
    <source>
        <dbReference type="PIRSR" id="PIRSR640198-1"/>
    </source>
</evidence>
<dbReference type="Gene3D" id="1.10.3290.10">
    <property type="entry name" value="Fido-like domain"/>
    <property type="match status" value="1"/>
</dbReference>
<feature type="binding site" evidence="1">
    <location>
        <position position="79"/>
    </location>
    <ligand>
        <name>ATP</name>
        <dbReference type="ChEBI" id="CHEBI:30616"/>
    </ligand>
</feature>
<dbReference type="PANTHER" id="PTHR13504">
    <property type="entry name" value="FIDO DOMAIN-CONTAINING PROTEIN DDB_G0283145"/>
    <property type="match status" value="1"/>
</dbReference>
<reference evidence="5" key="1">
    <citation type="submission" date="2019-08" db="EMBL/GenBank/DDBJ databases">
        <title>Genomic characterization of a novel candidate phylum (ARYD3) from a high temperature, high salinity tertiary oil reservoir in north central Oklahoma, USA.</title>
        <authorList>
            <person name="Youssef N.H."/>
            <person name="Yadav A."/>
            <person name="Elshahed M.S."/>
        </authorList>
    </citation>
    <scope>NUCLEOTIDE SEQUENCE [LARGE SCALE GENOMIC DNA]</scope>
    <source>
        <strain evidence="5">ARYD3</strain>
    </source>
</reference>
<evidence type="ECO:0000256" key="1">
    <source>
        <dbReference type="PIRSR" id="PIRSR038925-1"/>
    </source>
</evidence>
<keyword evidence="6" id="KW-1185">Reference proteome</keyword>
<dbReference type="InterPro" id="IPR025758">
    <property type="entry name" value="Fic/DOC_N"/>
</dbReference>
<dbReference type="SUPFAM" id="SSF46785">
    <property type="entry name" value="Winged helix' DNA-binding domain"/>
    <property type="match status" value="1"/>
</dbReference>
<dbReference type="InterPro" id="IPR036388">
    <property type="entry name" value="WH-like_DNA-bd_sf"/>
</dbReference>
<protein>
    <submittedName>
        <fullName evidence="5">Fic family protein</fullName>
    </submittedName>
</protein>
<organism evidence="5 6">
    <name type="scientific">Candidatus Mcinerneyibacterium aminivorans</name>
    <dbReference type="NCBI Taxonomy" id="2703815"/>
    <lineage>
        <taxon>Bacteria</taxon>
        <taxon>Candidatus Macinerneyibacteriota</taxon>
        <taxon>Candidatus Mcinerneyibacteria</taxon>
        <taxon>Candidatus Mcinerneyibacteriales</taxon>
        <taxon>Candidatus Mcinerneyibacteriaceae</taxon>
        <taxon>Candidatus Mcinerneyibacterium</taxon>
    </lineage>
</organism>
<feature type="binding site" evidence="3">
    <location>
        <begin position="253"/>
        <end position="254"/>
    </location>
    <ligand>
        <name>ATP</name>
        <dbReference type="ChEBI" id="CHEBI:30616"/>
    </ligand>
</feature>
<evidence type="ECO:0000313" key="5">
    <source>
        <dbReference type="EMBL" id="TYB31276.1"/>
    </source>
</evidence>
<evidence type="ECO:0000259" key="4">
    <source>
        <dbReference type="PROSITE" id="PS51459"/>
    </source>
</evidence>
<dbReference type="PIRSF" id="PIRSF038925">
    <property type="entry name" value="AMP-prot_trans"/>
    <property type="match status" value="1"/>
</dbReference>
<dbReference type="EMBL" id="VSIX01000042">
    <property type="protein sequence ID" value="TYB31276.1"/>
    <property type="molecule type" value="Genomic_DNA"/>
</dbReference>
<feature type="active site" evidence="2">
    <location>
        <position position="211"/>
    </location>
</feature>
<evidence type="ECO:0000256" key="3">
    <source>
        <dbReference type="PIRSR" id="PIRSR640198-2"/>
    </source>
</evidence>